<evidence type="ECO:0000256" key="1">
    <source>
        <dbReference type="ARBA" id="ARBA00022884"/>
    </source>
</evidence>
<dbReference type="FunFam" id="3.30.70.330:FF:000342">
    <property type="entry name" value="Eukaryotic translation initiation factor 3 subunit G"/>
    <property type="match status" value="1"/>
</dbReference>
<reference evidence="6" key="1">
    <citation type="journal article" date="2020" name="bioRxiv">
        <title>Hybrid origin of Populus tomentosa Carr. identified through genome sequencing and phylogenomic analysis.</title>
        <authorList>
            <person name="An X."/>
            <person name="Gao K."/>
            <person name="Chen Z."/>
            <person name="Li J."/>
            <person name="Yang X."/>
            <person name="Yang X."/>
            <person name="Zhou J."/>
            <person name="Guo T."/>
            <person name="Zhao T."/>
            <person name="Huang S."/>
            <person name="Miao D."/>
            <person name="Khan W.U."/>
            <person name="Rao P."/>
            <person name="Ye M."/>
            <person name="Lei B."/>
            <person name="Liao W."/>
            <person name="Wang J."/>
            <person name="Ji L."/>
            <person name="Li Y."/>
            <person name="Guo B."/>
            <person name="Mustafa N.S."/>
            <person name="Li S."/>
            <person name="Yun Q."/>
            <person name="Keller S.R."/>
            <person name="Mao J."/>
            <person name="Zhang R."/>
            <person name="Strauss S.H."/>
        </authorList>
    </citation>
    <scope>NUCLEOTIDE SEQUENCE</scope>
    <source>
        <strain evidence="6">GM15</strain>
        <tissue evidence="6">Leaf</tissue>
    </source>
</reference>
<dbReference type="OrthoDB" id="1749473at2759"/>
<proteinExistence type="inferred from homology"/>
<dbReference type="HAMAP" id="MF_03006">
    <property type="entry name" value="eIF3g"/>
    <property type="match status" value="1"/>
</dbReference>
<evidence type="ECO:0000256" key="2">
    <source>
        <dbReference type="HAMAP-Rule" id="MF_03006"/>
    </source>
</evidence>
<dbReference type="GO" id="GO:0016282">
    <property type="term" value="C:eukaryotic 43S preinitiation complex"/>
    <property type="evidence" value="ECO:0007669"/>
    <property type="project" value="UniProtKB-UniRule"/>
</dbReference>
<dbReference type="GO" id="GO:0033290">
    <property type="term" value="C:eukaryotic 48S preinitiation complex"/>
    <property type="evidence" value="ECO:0007669"/>
    <property type="project" value="UniProtKB-UniRule"/>
</dbReference>
<feature type="domain" description="RRM" evidence="5">
    <location>
        <begin position="324"/>
        <end position="402"/>
    </location>
</feature>
<gene>
    <name evidence="6" type="ORF">POTOM_029423</name>
</gene>
<comment type="subcellular location">
    <subcellularLocation>
        <location evidence="2">Cytoplasm</location>
    </subcellularLocation>
</comment>
<organism evidence="6 7">
    <name type="scientific">Populus tomentosa</name>
    <name type="common">Chinese white poplar</name>
    <dbReference type="NCBI Taxonomy" id="118781"/>
    <lineage>
        <taxon>Eukaryota</taxon>
        <taxon>Viridiplantae</taxon>
        <taxon>Streptophyta</taxon>
        <taxon>Embryophyta</taxon>
        <taxon>Tracheophyta</taxon>
        <taxon>Spermatophyta</taxon>
        <taxon>Magnoliopsida</taxon>
        <taxon>eudicotyledons</taxon>
        <taxon>Gunneridae</taxon>
        <taxon>Pentapetalae</taxon>
        <taxon>rosids</taxon>
        <taxon>fabids</taxon>
        <taxon>Malpighiales</taxon>
        <taxon>Salicaceae</taxon>
        <taxon>Saliceae</taxon>
        <taxon>Populus</taxon>
    </lineage>
</organism>
<dbReference type="CDD" id="cd12408">
    <property type="entry name" value="RRM_eIF3G_like"/>
    <property type="match status" value="1"/>
</dbReference>
<evidence type="ECO:0000259" key="5">
    <source>
        <dbReference type="PROSITE" id="PS50102"/>
    </source>
</evidence>
<keyword evidence="1 3" id="KW-0694">RNA-binding</keyword>
<evidence type="ECO:0000313" key="6">
    <source>
        <dbReference type="EMBL" id="KAG6765384.1"/>
    </source>
</evidence>
<name>A0A8X8CSW3_POPTO</name>
<protein>
    <recommendedName>
        <fullName evidence="2">Eukaryotic translation initiation factor 3 subunit G</fullName>
        <shortName evidence="2">eIF3g</shortName>
    </recommendedName>
    <alternativeName>
        <fullName evidence="2">Eukaryotic translation initiation factor 3 RNA-binding subunit</fullName>
        <shortName evidence="2">eIF-3 RNA-binding subunit</shortName>
    </alternativeName>
    <alternativeName>
        <fullName evidence="2">Eukaryotic translation initiation factor 3 subunit 4</fullName>
    </alternativeName>
</protein>
<evidence type="ECO:0000256" key="4">
    <source>
        <dbReference type="SAM" id="MobiDB-lite"/>
    </source>
</evidence>
<dbReference type="GO" id="GO:0003743">
    <property type="term" value="F:translation initiation factor activity"/>
    <property type="evidence" value="ECO:0007669"/>
    <property type="project" value="UniProtKB-UniRule"/>
</dbReference>
<comment type="function">
    <text evidence="2">RNA-binding component of the eukaryotic translation initiation factor 3 (eIF-3) complex, which is involved in protein synthesis of a specialized repertoire of mRNAs and, together with other initiation factors, stimulates binding of mRNA and methionyl-tRNAi to the 40S ribosome. The eIF-3 complex specifically targets and initiates translation of a subset of mRNAs involved in cell proliferation. This subunit can bind 18S rRNA.</text>
</comment>
<feature type="compositionally biased region" description="Basic and acidic residues" evidence="4">
    <location>
        <begin position="316"/>
        <end position="325"/>
    </location>
</feature>
<dbReference type="InterPro" id="IPR034240">
    <property type="entry name" value="eIF3G_RRM"/>
</dbReference>
<comment type="similarity">
    <text evidence="2">Belongs to the eIF-3 subunit G family.</text>
</comment>
<dbReference type="EMBL" id="JAAWWB010000015">
    <property type="protein sequence ID" value="KAG6765384.1"/>
    <property type="molecule type" value="Genomic_DNA"/>
</dbReference>
<dbReference type="GO" id="GO:0005852">
    <property type="term" value="C:eukaryotic translation initiation factor 3 complex"/>
    <property type="evidence" value="ECO:0007669"/>
    <property type="project" value="UniProtKB-UniRule"/>
</dbReference>
<keyword evidence="2" id="KW-0648">Protein biosynthesis</keyword>
<dbReference type="Proteomes" id="UP000886885">
    <property type="component" value="Chromosome 8A"/>
</dbReference>
<dbReference type="InterPro" id="IPR017334">
    <property type="entry name" value="eIF3_g"/>
</dbReference>
<dbReference type="PANTHER" id="PTHR10352">
    <property type="entry name" value="EUKARYOTIC TRANSLATION INITIATION FACTOR 3 SUBUNIT G"/>
    <property type="match status" value="1"/>
</dbReference>
<keyword evidence="7" id="KW-1185">Reference proteome</keyword>
<dbReference type="PROSITE" id="PS50102">
    <property type="entry name" value="RRM"/>
    <property type="match status" value="1"/>
</dbReference>
<feature type="region of interest" description="Disordered" evidence="4">
    <location>
        <begin position="301"/>
        <end position="326"/>
    </location>
</feature>
<dbReference type="Pfam" id="PF12353">
    <property type="entry name" value="eIF3g"/>
    <property type="match status" value="2"/>
</dbReference>
<comment type="subunit">
    <text evidence="2">Component of the eukaryotic translation initiation factor 3 (eIF-3) complex.</text>
</comment>
<dbReference type="SMART" id="SM00360">
    <property type="entry name" value="RRM"/>
    <property type="match status" value="1"/>
</dbReference>
<keyword evidence="2" id="KW-0396">Initiation factor</keyword>
<accession>A0A8X8CSW3</accession>
<evidence type="ECO:0000313" key="7">
    <source>
        <dbReference type="Proteomes" id="UP000886885"/>
    </source>
</evidence>
<evidence type="ECO:0000256" key="3">
    <source>
        <dbReference type="PROSITE-ProRule" id="PRU00176"/>
    </source>
</evidence>
<sequence>MSVDKSAKPGKLRWGELDEDDGEDLDFLLPPKQVIGPDDNGIKKVIEYKFNDDGNKIKITTTTRVRKLAKARLSKRAVERRNWPKFGDAVHEDVGSRLTMVSTEEILLERPRAPVLGGQPIIDKLPSELFSLIMNANSIDYIPEYNDFSTFVYILLKFCKTVLLGLFMEDNAALKLLIFPDSARVYLLLKAVGLELSAMHQWIYRCPDSSPREYVLLEMVEFGEFLCTKAEDTKIAGDNLAQLGKGGAVLMVCRTCGKKGDHWTSRCPYKDLAQPTETFIDKPAATETAMAASGATKGAYVPPSMRAGAERTSGSDMRRRNEENSVRVTNLSEDTREPDLLELFRTFGPVSRVYVAIDQKTGVSRGFGFVNFVSKEDAERAINKLNGYGYDNLILRVEWATPRTN</sequence>
<keyword evidence="2" id="KW-0963">Cytoplasm</keyword>
<dbReference type="AlphaFoldDB" id="A0A8X8CSW3"/>
<dbReference type="GO" id="GO:0003723">
    <property type="term" value="F:RNA binding"/>
    <property type="evidence" value="ECO:0007669"/>
    <property type="project" value="UniProtKB-UniRule"/>
</dbReference>
<dbReference type="GO" id="GO:0001732">
    <property type="term" value="P:formation of cytoplasmic translation initiation complex"/>
    <property type="evidence" value="ECO:0007669"/>
    <property type="project" value="UniProtKB-UniRule"/>
</dbReference>
<dbReference type="InterPro" id="IPR000504">
    <property type="entry name" value="RRM_dom"/>
</dbReference>
<comment type="caution">
    <text evidence="6">The sequence shown here is derived from an EMBL/GenBank/DDBJ whole genome shotgun (WGS) entry which is preliminary data.</text>
</comment>
<dbReference type="InterPro" id="IPR024675">
    <property type="entry name" value="eIF3g_N"/>
</dbReference>
<dbReference type="Pfam" id="PF00076">
    <property type="entry name" value="RRM_1"/>
    <property type="match status" value="1"/>
</dbReference>